<evidence type="ECO:0000313" key="1">
    <source>
        <dbReference type="EMBL" id="ARF68192.1"/>
    </source>
</evidence>
<proteinExistence type="predicted"/>
<dbReference type="EMBL" id="CP020557">
    <property type="protein sequence ID" value="ARF68192.1"/>
    <property type="molecule type" value="Genomic_DNA"/>
</dbReference>
<protein>
    <submittedName>
        <fullName evidence="1">Uncharacterized protein</fullName>
    </submittedName>
</protein>
<sequence>MKFPERKSALIVFLVRQHADNWKFAKSWGRGDDRSFGTNTELECDQSVFFLMSFSCLRYEIGGIKGERSFASYGPEISIEVFLIYFYRLEG</sequence>
<accession>A0A1V0UT70</accession>
<organism evidence="1 2">
    <name type="scientific">Paenibacillus larvae subsp. pulvifaciens</name>
    <dbReference type="NCBI Taxonomy" id="1477"/>
    <lineage>
        <taxon>Bacteria</taxon>
        <taxon>Bacillati</taxon>
        <taxon>Bacillota</taxon>
        <taxon>Bacilli</taxon>
        <taxon>Bacillales</taxon>
        <taxon>Paenibacillaceae</taxon>
        <taxon>Paenibacillus</taxon>
    </lineage>
</organism>
<dbReference type="Proteomes" id="UP000192727">
    <property type="component" value="Chromosome"/>
</dbReference>
<evidence type="ECO:0000313" key="2">
    <source>
        <dbReference type="Proteomes" id="UP000192727"/>
    </source>
</evidence>
<dbReference type="AlphaFoldDB" id="A0A1V0UT70"/>
<reference evidence="1 2" key="1">
    <citation type="submission" date="2017-03" db="EMBL/GenBank/DDBJ databases">
        <title>Paenibacillus larvae genome sequencing.</title>
        <authorList>
            <person name="Dingman D.W."/>
        </authorList>
    </citation>
    <scope>NUCLEOTIDE SEQUENCE [LARGE SCALE GENOMIC DNA]</scope>
    <source>
        <strain evidence="1 2">SAG 10367</strain>
    </source>
</reference>
<name>A0A1V0UT70_9BACL</name>
<gene>
    <name evidence="1" type="ORF">B7C51_10690</name>
</gene>